<dbReference type="Pfam" id="PF00034">
    <property type="entry name" value="Cytochrom_C"/>
    <property type="match status" value="1"/>
</dbReference>
<evidence type="ECO:0000313" key="6">
    <source>
        <dbReference type="EMBL" id="GER60713.1"/>
    </source>
</evidence>
<dbReference type="GO" id="GO:0020037">
    <property type="term" value="F:heme binding"/>
    <property type="evidence" value="ECO:0007669"/>
    <property type="project" value="InterPro"/>
</dbReference>
<feature type="domain" description="Cytochrome c" evidence="5">
    <location>
        <begin position="78"/>
        <end position="168"/>
    </location>
</feature>
<keyword evidence="3 4" id="KW-0408">Iron</keyword>
<evidence type="ECO:0000313" key="7">
    <source>
        <dbReference type="Proteomes" id="UP000326509"/>
    </source>
</evidence>
<dbReference type="OrthoDB" id="955119at2"/>
<dbReference type="InterPro" id="IPR009056">
    <property type="entry name" value="Cyt_c-like_dom"/>
</dbReference>
<sequence>MKTFHKLLLFISLGLLISCGGKEEKQKDKITIGQKPKVEKKVETPISNEVPASKRITLDNKGVGKIKNLELSATIDDTMAKRGAALFKTNCTACHKTNKRFIGPNPTGILSRRSPEWVMNMILDPKLMTEEDQCAKDLLVEFNGAAMANQNLSESQARDILEYFRTLK</sequence>
<dbReference type="AlphaFoldDB" id="A0A5J4J495"/>
<proteinExistence type="predicted"/>
<evidence type="ECO:0000256" key="4">
    <source>
        <dbReference type="PROSITE-ProRule" id="PRU00433"/>
    </source>
</evidence>
<reference evidence="6 7" key="1">
    <citation type="submission" date="2019-08" db="EMBL/GenBank/DDBJ databases">
        <title>Draft genome sequence of Ulvibacter marinus type strain NBRC 109484.</title>
        <authorList>
            <person name="Kawano K."/>
            <person name="Ushijima N."/>
            <person name="Kihara M."/>
            <person name="Itoh H."/>
        </authorList>
    </citation>
    <scope>NUCLEOTIDE SEQUENCE [LARGE SCALE GENOMIC DNA]</scope>
    <source>
        <strain evidence="6 7">NBRC 109484</strain>
    </source>
</reference>
<dbReference type="InterPro" id="IPR036909">
    <property type="entry name" value="Cyt_c-like_dom_sf"/>
</dbReference>
<dbReference type="Proteomes" id="UP000326509">
    <property type="component" value="Unassembled WGS sequence"/>
</dbReference>
<dbReference type="Gene3D" id="1.10.760.10">
    <property type="entry name" value="Cytochrome c-like domain"/>
    <property type="match status" value="1"/>
</dbReference>
<keyword evidence="1 4" id="KW-0349">Heme</keyword>
<evidence type="ECO:0000259" key="5">
    <source>
        <dbReference type="PROSITE" id="PS51007"/>
    </source>
</evidence>
<organism evidence="6 7">
    <name type="scientific">Patiriisocius marinus</name>
    <dbReference type="NCBI Taxonomy" id="1397112"/>
    <lineage>
        <taxon>Bacteria</taxon>
        <taxon>Pseudomonadati</taxon>
        <taxon>Bacteroidota</taxon>
        <taxon>Flavobacteriia</taxon>
        <taxon>Flavobacteriales</taxon>
        <taxon>Flavobacteriaceae</taxon>
        <taxon>Patiriisocius</taxon>
    </lineage>
</organism>
<protein>
    <recommendedName>
        <fullName evidence="5">Cytochrome c domain-containing protein</fullName>
    </recommendedName>
</protein>
<dbReference type="RefSeq" id="WP_151675143.1">
    <property type="nucleotide sequence ID" value="NZ_BKCG01000009.1"/>
</dbReference>
<dbReference type="PROSITE" id="PS51007">
    <property type="entry name" value="CYTC"/>
    <property type="match status" value="1"/>
</dbReference>
<dbReference type="PROSITE" id="PS51257">
    <property type="entry name" value="PROKAR_LIPOPROTEIN"/>
    <property type="match status" value="1"/>
</dbReference>
<comment type="caution">
    <text evidence="6">The sequence shown here is derived from an EMBL/GenBank/DDBJ whole genome shotgun (WGS) entry which is preliminary data.</text>
</comment>
<accession>A0A5J4J495</accession>
<gene>
    <name evidence="6" type="ORF">ULMA_28210</name>
</gene>
<dbReference type="GO" id="GO:0009055">
    <property type="term" value="F:electron transfer activity"/>
    <property type="evidence" value="ECO:0007669"/>
    <property type="project" value="InterPro"/>
</dbReference>
<evidence type="ECO:0000256" key="3">
    <source>
        <dbReference type="ARBA" id="ARBA00023004"/>
    </source>
</evidence>
<dbReference type="EMBL" id="BKCG01000009">
    <property type="protein sequence ID" value="GER60713.1"/>
    <property type="molecule type" value="Genomic_DNA"/>
</dbReference>
<dbReference type="GO" id="GO:0046872">
    <property type="term" value="F:metal ion binding"/>
    <property type="evidence" value="ECO:0007669"/>
    <property type="project" value="UniProtKB-KW"/>
</dbReference>
<evidence type="ECO:0000256" key="1">
    <source>
        <dbReference type="ARBA" id="ARBA00022617"/>
    </source>
</evidence>
<keyword evidence="7" id="KW-1185">Reference proteome</keyword>
<keyword evidence="2 4" id="KW-0479">Metal-binding</keyword>
<name>A0A5J4J495_9FLAO</name>
<dbReference type="SUPFAM" id="SSF46626">
    <property type="entry name" value="Cytochrome c"/>
    <property type="match status" value="1"/>
</dbReference>
<evidence type="ECO:0000256" key="2">
    <source>
        <dbReference type="ARBA" id="ARBA00022723"/>
    </source>
</evidence>